<feature type="transmembrane region" description="Helical" evidence="1">
    <location>
        <begin position="145"/>
        <end position="172"/>
    </location>
</feature>
<reference evidence="2 3" key="1">
    <citation type="submission" date="2018-12" db="EMBL/GenBank/DDBJ databases">
        <title>Unveiling genomic diversity among members of the Bifidobacterium pseudolongum species, a widely distributed gut commensal of the animal kingdom.</title>
        <authorList>
            <person name="Lugli G.A."/>
            <person name="Duranti S."/>
            <person name="Albert K."/>
            <person name="Mancabelli L."/>
            <person name="Napoli S."/>
            <person name="Viappiani A."/>
            <person name="Anzalone R."/>
            <person name="Longhi G."/>
            <person name="Milani C."/>
            <person name="Turroni F."/>
            <person name="Alessandri G."/>
            <person name="Sela D.A."/>
            <person name="Van Sinderen D."/>
            <person name="Ventura M."/>
        </authorList>
    </citation>
    <scope>NUCLEOTIDE SEQUENCE [LARGE SCALE GENOMIC DNA]</scope>
    <source>
        <strain evidence="2 3">2003B</strain>
    </source>
</reference>
<sequence length="255" mass="27229">MGKERIAVLAMRAMQAIYVMLAVSLCVCLGFLPLEVLALCTHDMRAYPLFLAVAVLCSPALAAAFAVCRDHPALQARPHASHTGERTPPWFARPYVAADHDAAVFGPFLRAWRSVWRRACLVSAVYALAAGVVMCDVQWCSGTPVGALMLPAAMVAGVLAVPAYAASLALVVEYPRATLRAVLRNGVVLSVRRGLASVPTLLVAVAYAAMAVRAPWLVVPLGTGVVVLVAWSDAHWQTLPLLEQCRADERGKAHV</sequence>
<keyword evidence="1" id="KW-1133">Transmembrane helix</keyword>
<feature type="transmembrane region" description="Helical" evidence="1">
    <location>
        <begin position="193"/>
        <end position="210"/>
    </location>
</feature>
<name>A0A4Q5AVS3_9BIFI</name>
<dbReference type="Proteomes" id="UP000292382">
    <property type="component" value="Unassembled WGS sequence"/>
</dbReference>
<evidence type="ECO:0000313" key="3">
    <source>
        <dbReference type="Proteomes" id="UP000292382"/>
    </source>
</evidence>
<dbReference type="EMBL" id="RYUW01000002">
    <property type="protein sequence ID" value="RYQ38814.1"/>
    <property type="molecule type" value="Genomic_DNA"/>
</dbReference>
<dbReference type="AlphaFoldDB" id="A0A4Q5AVS3"/>
<keyword evidence="1" id="KW-0812">Transmembrane</keyword>
<protein>
    <recommendedName>
        <fullName evidence="4">DUF624 domain-containing protein</fullName>
    </recommendedName>
</protein>
<evidence type="ECO:0000256" key="1">
    <source>
        <dbReference type="SAM" id="Phobius"/>
    </source>
</evidence>
<keyword evidence="1" id="KW-0472">Membrane</keyword>
<dbReference type="RefSeq" id="WP_129898342.1">
    <property type="nucleotide sequence ID" value="NZ_RYUU01000002.1"/>
</dbReference>
<proteinExistence type="predicted"/>
<feature type="transmembrane region" description="Helical" evidence="1">
    <location>
        <begin position="48"/>
        <end position="68"/>
    </location>
</feature>
<comment type="caution">
    <text evidence="2">The sequence shown here is derived from an EMBL/GenBank/DDBJ whole genome shotgun (WGS) entry which is preliminary data.</text>
</comment>
<evidence type="ECO:0000313" key="2">
    <source>
        <dbReference type="EMBL" id="RYQ38814.1"/>
    </source>
</evidence>
<gene>
    <name evidence="2" type="ORF">PG2003B_0177</name>
</gene>
<accession>A0A4Q5AVS3</accession>
<feature type="transmembrane region" description="Helical" evidence="1">
    <location>
        <begin position="119"/>
        <end position="139"/>
    </location>
</feature>
<evidence type="ECO:0008006" key="4">
    <source>
        <dbReference type="Google" id="ProtNLM"/>
    </source>
</evidence>
<organism evidence="2 3">
    <name type="scientific">Bifidobacterium pseudolongum subsp. globosum</name>
    <dbReference type="NCBI Taxonomy" id="1690"/>
    <lineage>
        <taxon>Bacteria</taxon>
        <taxon>Bacillati</taxon>
        <taxon>Actinomycetota</taxon>
        <taxon>Actinomycetes</taxon>
        <taxon>Bifidobacteriales</taxon>
        <taxon>Bifidobacteriaceae</taxon>
        <taxon>Bifidobacterium</taxon>
    </lineage>
</organism>